<comment type="similarity">
    <text evidence="1">Belongs to the SURF1 family.</text>
</comment>
<dbReference type="PROSITE" id="PS50895">
    <property type="entry name" value="SURF1"/>
    <property type="match status" value="1"/>
</dbReference>
<dbReference type="AlphaFoldDB" id="A0A4R7FR62"/>
<comment type="caution">
    <text evidence="1">Lacks conserved residue(s) required for the propagation of feature annotation.</text>
</comment>
<keyword evidence="1" id="KW-1003">Cell membrane</keyword>
<dbReference type="OrthoDB" id="3266379at2"/>
<dbReference type="InterPro" id="IPR002994">
    <property type="entry name" value="Surf1/Shy1"/>
</dbReference>
<keyword evidence="1" id="KW-0812">Transmembrane</keyword>
<dbReference type="Pfam" id="PF02104">
    <property type="entry name" value="SURF1"/>
    <property type="match status" value="1"/>
</dbReference>
<keyword evidence="1" id="KW-1133">Transmembrane helix</keyword>
<accession>A0A4R7FR62</accession>
<gene>
    <name evidence="2" type="ORF">CLV52_0742</name>
</gene>
<evidence type="ECO:0000256" key="1">
    <source>
        <dbReference type="RuleBase" id="RU363076"/>
    </source>
</evidence>
<dbReference type="Proteomes" id="UP000295344">
    <property type="component" value="Unassembled WGS sequence"/>
</dbReference>
<keyword evidence="1" id="KW-0472">Membrane</keyword>
<organism evidence="2 3">
    <name type="scientific">Amnibacterium kyonggiense</name>
    <dbReference type="NCBI Taxonomy" id="595671"/>
    <lineage>
        <taxon>Bacteria</taxon>
        <taxon>Bacillati</taxon>
        <taxon>Actinomycetota</taxon>
        <taxon>Actinomycetes</taxon>
        <taxon>Micrococcales</taxon>
        <taxon>Microbacteriaceae</taxon>
        <taxon>Amnibacterium</taxon>
    </lineage>
</organism>
<proteinExistence type="inferred from homology"/>
<sequence length="268" mass="28907">MSSSAAPARTLRAAFLTPRSIGLLLLAILIAVVFALLSQWQVSRAVQQGTVVARATEKIVPLSSIARPAEQQTDASVGQRASTRGVLVPRDTVIASDRLNHGTRGWWVVGHAIVDEPRGAQLAVALGWAPSEAIARAAADEIRRSAPVDGPLVGRYVDSDAAQPSTSGDPDALDAVSTARLVNLWTQDVGQPTYEGVLTLDRAPDGLTDIYSPKPGEQVELNLLNILYAIEWVLLAVAAFYVWYRLVRDRWEQETAPVDAVEPVHHDV</sequence>
<keyword evidence="3" id="KW-1185">Reference proteome</keyword>
<dbReference type="GO" id="GO:0005886">
    <property type="term" value="C:plasma membrane"/>
    <property type="evidence" value="ECO:0007669"/>
    <property type="project" value="UniProtKB-SubCell"/>
</dbReference>
<comment type="caution">
    <text evidence="2">The sequence shown here is derived from an EMBL/GenBank/DDBJ whole genome shotgun (WGS) entry which is preliminary data.</text>
</comment>
<dbReference type="RefSeq" id="WP_133764930.1">
    <property type="nucleotide sequence ID" value="NZ_BAAARP010000001.1"/>
</dbReference>
<dbReference type="EMBL" id="SOAM01000001">
    <property type="protein sequence ID" value="TDS80188.1"/>
    <property type="molecule type" value="Genomic_DNA"/>
</dbReference>
<protein>
    <recommendedName>
        <fullName evidence="1">SURF1-like protein</fullName>
    </recommendedName>
</protein>
<name>A0A4R7FR62_9MICO</name>
<evidence type="ECO:0000313" key="2">
    <source>
        <dbReference type="EMBL" id="TDS80188.1"/>
    </source>
</evidence>
<comment type="subcellular location">
    <subcellularLocation>
        <location evidence="1">Cell membrane</location>
        <topology evidence="1">Multi-pass membrane protein</topology>
    </subcellularLocation>
</comment>
<reference evidence="2 3" key="1">
    <citation type="submission" date="2019-03" db="EMBL/GenBank/DDBJ databases">
        <title>Genomic Encyclopedia of Archaeal and Bacterial Type Strains, Phase II (KMG-II): from individual species to whole genera.</title>
        <authorList>
            <person name="Goeker M."/>
        </authorList>
    </citation>
    <scope>NUCLEOTIDE SEQUENCE [LARGE SCALE GENOMIC DNA]</scope>
    <source>
        <strain evidence="2 3">DSM 24782</strain>
    </source>
</reference>
<evidence type="ECO:0000313" key="3">
    <source>
        <dbReference type="Proteomes" id="UP000295344"/>
    </source>
</evidence>
<feature type="transmembrane region" description="Helical" evidence="1">
    <location>
        <begin position="223"/>
        <end position="244"/>
    </location>
</feature>